<feature type="domain" description="Saposin B-type" evidence="3">
    <location>
        <begin position="80"/>
        <end position="159"/>
    </location>
</feature>
<dbReference type="OrthoDB" id="8889685at2759"/>
<keyword evidence="1" id="KW-1015">Disulfide bond</keyword>
<gene>
    <name evidence="4" type="ORF">SKAU_G00284300</name>
</gene>
<name>A0A9Q1EXN4_SYNKA</name>
<keyword evidence="5" id="KW-1185">Reference proteome</keyword>
<protein>
    <recommendedName>
        <fullName evidence="3">Saposin B-type domain-containing protein</fullName>
    </recommendedName>
</protein>
<evidence type="ECO:0000256" key="2">
    <source>
        <dbReference type="ARBA" id="ARBA00023180"/>
    </source>
</evidence>
<comment type="caution">
    <text evidence="4">The sequence shown here is derived from an EMBL/GenBank/DDBJ whole genome shotgun (WGS) entry which is preliminary data.</text>
</comment>
<dbReference type="PROSITE" id="PS50015">
    <property type="entry name" value="SAP_B"/>
    <property type="match status" value="2"/>
</dbReference>
<dbReference type="EMBL" id="JAINUF010000011">
    <property type="protein sequence ID" value="KAJ8347029.1"/>
    <property type="molecule type" value="Genomic_DNA"/>
</dbReference>
<evidence type="ECO:0000313" key="5">
    <source>
        <dbReference type="Proteomes" id="UP001152622"/>
    </source>
</evidence>
<evidence type="ECO:0000256" key="1">
    <source>
        <dbReference type="ARBA" id="ARBA00023157"/>
    </source>
</evidence>
<dbReference type="InterPro" id="IPR051428">
    <property type="entry name" value="Sphingo_Act-Surfact_Prot"/>
</dbReference>
<sequence length="251" mass="27675">MNCATNLPDNMTQNLCLDQVKQDLPMVIQFLTGVIKTNQICSRLGVCKTQSHGMEQEVLPNYIAEFRISPGPGTMTEMPSALSCTLCVILFKTLEELIPLTEGIIVQVLGYVCGILPMVLRLQCHVLVKLYIPQLLDLLLSWITPENVCSLLQLCLFQDHASPDCNSCQMLAILARFHLGSNATELQTSAFLESVCFLHPSSIPKCDSFTQRYGALLQKALTRPVGVQEQCEEALLCAAAEDSDVVGCRPR</sequence>
<evidence type="ECO:0000259" key="3">
    <source>
        <dbReference type="PROSITE" id="PS50015"/>
    </source>
</evidence>
<evidence type="ECO:0000313" key="4">
    <source>
        <dbReference type="EMBL" id="KAJ8347029.1"/>
    </source>
</evidence>
<proteinExistence type="predicted"/>
<reference evidence="4" key="1">
    <citation type="journal article" date="2023" name="Science">
        <title>Genome structures resolve the early diversification of teleost fishes.</title>
        <authorList>
            <person name="Parey E."/>
            <person name="Louis A."/>
            <person name="Montfort J."/>
            <person name="Bouchez O."/>
            <person name="Roques C."/>
            <person name="Iampietro C."/>
            <person name="Lluch J."/>
            <person name="Castinel A."/>
            <person name="Donnadieu C."/>
            <person name="Desvignes T."/>
            <person name="Floi Bucao C."/>
            <person name="Jouanno E."/>
            <person name="Wen M."/>
            <person name="Mejri S."/>
            <person name="Dirks R."/>
            <person name="Jansen H."/>
            <person name="Henkel C."/>
            <person name="Chen W.J."/>
            <person name="Zahm M."/>
            <person name="Cabau C."/>
            <person name="Klopp C."/>
            <person name="Thompson A.W."/>
            <person name="Robinson-Rechavi M."/>
            <person name="Braasch I."/>
            <person name="Lecointre G."/>
            <person name="Bobe J."/>
            <person name="Postlethwait J.H."/>
            <person name="Berthelot C."/>
            <person name="Roest Crollius H."/>
            <person name="Guiguen Y."/>
        </authorList>
    </citation>
    <scope>NUCLEOTIDE SEQUENCE</scope>
    <source>
        <strain evidence="4">WJC10195</strain>
    </source>
</reference>
<dbReference type="InterPro" id="IPR008139">
    <property type="entry name" value="SaposinB_dom"/>
</dbReference>
<dbReference type="SMART" id="SM00741">
    <property type="entry name" value="SapB"/>
    <property type="match status" value="2"/>
</dbReference>
<feature type="domain" description="Saposin B-type" evidence="3">
    <location>
        <begin position="161"/>
        <end position="241"/>
    </location>
</feature>
<dbReference type="InterPro" id="IPR011001">
    <property type="entry name" value="Saposin-like"/>
</dbReference>
<dbReference type="InterPro" id="IPR008138">
    <property type="entry name" value="SapB_2"/>
</dbReference>
<keyword evidence="2" id="KW-0325">Glycoprotein</keyword>
<dbReference type="SUPFAM" id="SSF47862">
    <property type="entry name" value="Saposin"/>
    <property type="match status" value="2"/>
</dbReference>
<accession>A0A9Q1EXN4</accession>
<dbReference type="Gene3D" id="1.10.225.10">
    <property type="entry name" value="Saposin-like"/>
    <property type="match status" value="3"/>
</dbReference>
<dbReference type="PANTHER" id="PTHR11480:SF99">
    <property type="entry name" value="SURFACTANT PROTEIN BB"/>
    <property type="match status" value="1"/>
</dbReference>
<dbReference type="Pfam" id="PF03489">
    <property type="entry name" value="SapB_2"/>
    <property type="match status" value="1"/>
</dbReference>
<dbReference type="Proteomes" id="UP001152622">
    <property type="component" value="Chromosome 11"/>
</dbReference>
<organism evidence="4 5">
    <name type="scientific">Synaphobranchus kaupii</name>
    <name type="common">Kaup's arrowtooth eel</name>
    <dbReference type="NCBI Taxonomy" id="118154"/>
    <lineage>
        <taxon>Eukaryota</taxon>
        <taxon>Metazoa</taxon>
        <taxon>Chordata</taxon>
        <taxon>Craniata</taxon>
        <taxon>Vertebrata</taxon>
        <taxon>Euteleostomi</taxon>
        <taxon>Actinopterygii</taxon>
        <taxon>Neopterygii</taxon>
        <taxon>Teleostei</taxon>
        <taxon>Anguilliformes</taxon>
        <taxon>Synaphobranchidae</taxon>
        <taxon>Synaphobranchus</taxon>
    </lineage>
</organism>
<dbReference type="PANTHER" id="PTHR11480">
    <property type="entry name" value="SAPOSIN-RELATED"/>
    <property type="match status" value="1"/>
</dbReference>
<dbReference type="AlphaFoldDB" id="A0A9Q1EXN4"/>